<dbReference type="Pfam" id="PF10180">
    <property type="entry name" value="WKF"/>
    <property type="match status" value="1"/>
</dbReference>
<protein>
    <recommendedName>
        <fullName evidence="2">WKF domain-containing protein</fullName>
    </recommendedName>
</protein>
<dbReference type="PANTHER" id="PTHR22306:SF2">
    <property type="entry name" value="CHROMOSOME 7 OPEN READING FRAME 50"/>
    <property type="match status" value="1"/>
</dbReference>
<dbReference type="InterPro" id="IPR019327">
    <property type="entry name" value="WKF"/>
</dbReference>
<accession>A0ABI7W9V6</accession>
<feature type="compositionally biased region" description="Basic and acidic residues" evidence="1">
    <location>
        <begin position="192"/>
        <end position="210"/>
    </location>
</feature>
<organism evidence="3 4">
    <name type="scientific">Felis catus</name>
    <name type="common">Cat</name>
    <name type="synonym">Felis silvestris catus</name>
    <dbReference type="NCBI Taxonomy" id="9685"/>
    <lineage>
        <taxon>Eukaryota</taxon>
        <taxon>Metazoa</taxon>
        <taxon>Chordata</taxon>
        <taxon>Craniata</taxon>
        <taxon>Vertebrata</taxon>
        <taxon>Euteleostomi</taxon>
        <taxon>Mammalia</taxon>
        <taxon>Eutheria</taxon>
        <taxon>Laurasiatheria</taxon>
        <taxon>Carnivora</taxon>
        <taxon>Feliformia</taxon>
        <taxon>Felidae</taxon>
        <taxon>Felinae</taxon>
        <taxon>Felis</taxon>
    </lineage>
</organism>
<proteinExistence type="predicted"/>
<evidence type="ECO:0000259" key="2">
    <source>
        <dbReference type="Pfam" id="PF10180"/>
    </source>
</evidence>
<feature type="region of interest" description="Disordered" evidence="1">
    <location>
        <begin position="192"/>
        <end position="219"/>
    </location>
</feature>
<sequence length="371" mass="40304">GQLGEGGVTRACQGGVGPCDGQRNGEHLGALQLWFSSSPARDGAGPVNRQASGPGPCGCHLVVRRAPTSRPESPFPLATTSFHREPAWASPHVSRLLRRPGWVWGPRPRAGLGAPPTPPRAPPRLRHRPAGWIRFQPSRAGVTCAVRGRCGRAARGLLAARDAEGGAAWGAGQDTALELPELTPEEKRVLERKLKKERRKEERKQLRKDAAPSVPAKPSGAQLALDYLRGGTCGEVKSQVPAASPRPCRPQWFSSSGSGVQPVASAASIKTGFPGETQLGHTHLWAQKHEKWKFQKTRQTWLLLHMYDNDQVPDELFSTLLAYLEGLRGRARELTVQKAEALMQKSDEARGADTLPLGTIQRVRQVLQLLS</sequence>
<feature type="domain" description="WKF" evidence="2">
    <location>
        <begin position="284"/>
        <end position="341"/>
    </location>
</feature>
<reference evidence="3" key="3">
    <citation type="submission" date="2025-09" db="UniProtKB">
        <authorList>
            <consortium name="Ensembl"/>
        </authorList>
    </citation>
    <scope>IDENTIFICATION</scope>
    <source>
        <strain evidence="3">breed Abyssinian</strain>
    </source>
</reference>
<dbReference type="Proteomes" id="UP000823872">
    <property type="component" value="Chromosome E3"/>
</dbReference>
<evidence type="ECO:0000313" key="3">
    <source>
        <dbReference type="Ensembl" id="ENSFCTP00005007127.1"/>
    </source>
</evidence>
<dbReference type="Ensembl" id="ENSFCTT00005011471.1">
    <property type="protein sequence ID" value="ENSFCTP00005007127.1"/>
    <property type="gene ID" value="ENSFCTG00005004271.1"/>
</dbReference>
<keyword evidence="4" id="KW-1185">Reference proteome</keyword>
<evidence type="ECO:0000313" key="4">
    <source>
        <dbReference type="Proteomes" id="UP000823872"/>
    </source>
</evidence>
<dbReference type="PANTHER" id="PTHR22306">
    <property type="entry name" value="CHROMOSOME 7 OPEN READING FRAME 50"/>
    <property type="match status" value="1"/>
</dbReference>
<gene>
    <name evidence="3" type="primary">CE3H7orf50</name>
</gene>
<name>A0ABI7W9V6_FELCA</name>
<dbReference type="GeneTree" id="ENSGT00390000017838"/>
<evidence type="ECO:0000256" key="1">
    <source>
        <dbReference type="SAM" id="MobiDB-lite"/>
    </source>
</evidence>
<reference evidence="3" key="2">
    <citation type="submission" date="2025-08" db="UniProtKB">
        <authorList>
            <consortium name="Ensembl"/>
        </authorList>
    </citation>
    <scope>IDENTIFICATION</scope>
    <source>
        <strain evidence="3">breed Abyssinian</strain>
    </source>
</reference>
<reference evidence="3 4" key="1">
    <citation type="submission" date="2021-02" db="EMBL/GenBank/DDBJ databases">
        <title>Safari Cat Assemblies.</title>
        <authorList>
            <person name="Bredemeyer K.R."/>
            <person name="Murphy W.J."/>
        </authorList>
    </citation>
    <scope>NUCLEOTIDE SEQUENCE [LARGE SCALE GENOMIC DNA]</scope>
</reference>